<comment type="function">
    <text evidence="6">One of the primary rRNA binding proteins, this protein initially binds near the 5'-end of the 23S rRNA. It is important during the early stages of 50S assembly. It makes multiple contacts with different domains of the 23S rRNA in the assembled 50S subunit and ribosome.</text>
</comment>
<evidence type="ECO:0000256" key="2">
    <source>
        <dbReference type="ARBA" id="ARBA00011838"/>
    </source>
</evidence>
<dbReference type="HAMAP" id="MF_01328_B">
    <property type="entry name" value="Ribosomal_uL4_B"/>
    <property type="match status" value="1"/>
</dbReference>
<evidence type="ECO:0000256" key="1">
    <source>
        <dbReference type="ARBA" id="ARBA00010528"/>
    </source>
</evidence>
<dbReference type="GO" id="GO:0019843">
    <property type="term" value="F:rRNA binding"/>
    <property type="evidence" value="ECO:0007669"/>
    <property type="project" value="UniProtKB-UniRule"/>
</dbReference>
<evidence type="ECO:0000313" key="8">
    <source>
        <dbReference type="EMBL" id="MBM7557832.1"/>
    </source>
</evidence>
<name>A0A938XQU6_9FIRM</name>
<dbReference type="AlphaFoldDB" id="A0A938XQU6"/>
<evidence type="ECO:0000256" key="7">
    <source>
        <dbReference type="SAM" id="MobiDB-lite"/>
    </source>
</evidence>
<dbReference type="GO" id="GO:0006412">
    <property type="term" value="P:translation"/>
    <property type="evidence" value="ECO:0007669"/>
    <property type="project" value="UniProtKB-UniRule"/>
</dbReference>
<comment type="function">
    <text evidence="6">Forms part of the polypeptide exit tunnel.</text>
</comment>
<proteinExistence type="inferred from homology"/>
<evidence type="ECO:0000256" key="6">
    <source>
        <dbReference type="HAMAP-Rule" id="MF_01328"/>
    </source>
</evidence>
<accession>A0A938XQU6</accession>
<organism evidence="8 9">
    <name type="scientific">Halanaerobacter jeridensis</name>
    <dbReference type="NCBI Taxonomy" id="706427"/>
    <lineage>
        <taxon>Bacteria</taxon>
        <taxon>Bacillati</taxon>
        <taxon>Bacillota</taxon>
        <taxon>Clostridia</taxon>
        <taxon>Halanaerobiales</taxon>
        <taxon>Halobacteroidaceae</taxon>
        <taxon>Halanaerobacter</taxon>
    </lineage>
</organism>
<dbReference type="PANTHER" id="PTHR10746:SF6">
    <property type="entry name" value="LARGE RIBOSOMAL SUBUNIT PROTEIN UL4M"/>
    <property type="match status" value="1"/>
</dbReference>
<keyword evidence="9" id="KW-1185">Reference proteome</keyword>
<sequence length="209" mass="22894">MPELNLYNSNGESVGNVALNDKVFDVEINEHVVHEAVNAQLAAKRAGTAKTKTRGEVNGGGSKPWRQKGTGRARHGSIRSPIWVGGGTTFGPQPRSYKKNIPKKVKKLAVKSALTDKVRNEELVVVDGFDFAQPKTQQMVSVLDNLNAKDQKVLIVLDEITENVYKSARNIPGVRIVKPTQVTVYDVVNSNKVIVQEDAVNQVEEVLVV</sequence>
<dbReference type="PANTHER" id="PTHR10746">
    <property type="entry name" value="50S RIBOSOMAL PROTEIN L4"/>
    <property type="match status" value="1"/>
</dbReference>
<evidence type="ECO:0000256" key="3">
    <source>
        <dbReference type="ARBA" id="ARBA00022980"/>
    </source>
</evidence>
<comment type="caution">
    <text evidence="8">The sequence shown here is derived from an EMBL/GenBank/DDBJ whole genome shotgun (WGS) entry which is preliminary data.</text>
</comment>
<dbReference type="Proteomes" id="UP000774000">
    <property type="component" value="Unassembled WGS sequence"/>
</dbReference>
<dbReference type="RefSeq" id="WP_204702641.1">
    <property type="nucleotide sequence ID" value="NZ_JAFBDQ010000018.1"/>
</dbReference>
<dbReference type="Gene3D" id="3.40.1370.10">
    <property type="match status" value="1"/>
</dbReference>
<feature type="region of interest" description="Disordered" evidence="7">
    <location>
        <begin position="44"/>
        <end position="78"/>
    </location>
</feature>
<protein>
    <recommendedName>
        <fullName evidence="5 6">Large ribosomal subunit protein uL4</fullName>
    </recommendedName>
</protein>
<dbReference type="InterPro" id="IPR023574">
    <property type="entry name" value="Ribosomal_uL4_dom_sf"/>
</dbReference>
<dbReference type="EMBL" id="JAFBDQ010000018">
    <property type="protein sequence ID" value="MBM7557832.1"/>
    <property type="molecule type" value="Genomic_DNA"/>
</dbReference>
<keyword evidence="3 6" id="KW-0689">Ribosomal protein</keyword>
<keyword evidence="4 6" id="KW-0687">Ribonucleoprotein</keyword>
<gene>
    <name evidence="6" type="primary">rplD</name>
    <name evidence="8" type="ORF">JOC47_002698</name>
</gene>
<evidence type="ECO:0000256" key="4">
    <source>
        <dbReference type="ARBA" id="ARBA00023274"/>
    </source>
</evidence>
<dbReference type="InterPro" id="IPR013005">
    <property type="entry name" value="Ribosomal_uL4-like"/>
</dbReference>
<evidence type="ECO:0000313" key="9">
    <source>
        <dbReference type="Proteomes" id="UP000774000"/>
    </source>
</evidence>
<dbReference type="SUPFAM" id="SSF52166">
    <property type="entry name" value="Ribosomal protein L4"/>
    <property type="match status" value="1"/>
</dbReference>
<comment type="subunit">
    <text evidence="2 6">Part of the 50S ribosomal subunit.</text>
</comment>
<dbReference type="GO" id="GO:0003735">
    <property type="term" value="F:structural constituent of ribosome"/>
    <property type="evidence" value="ECO:0007669"/>
    <property type="project" value="InterPro"/>
</dbReference>
<dbReference type="InterPro" id="IPR002136">
    <property type="entry name" value="Ribosomal_uL4"/>
</dbReference>
<keyword evidence="6" id="KW-0694">RNA-binding</keyword>
<dbReference type="NCBIfam" id="TIGR03953">
    <property type="entry name" value="rplD_bact"/>
    <property type="match status" value="1"/>
</dbReference>
<feature type="compositionally biased region" description="Basic residues" evidence="7">
    <location>
        <begin position="65"/>
        <end position="77"/>
    </location>
</feature>
<reference evidence="8" key="1">
    <citation type="submission" date="2021-01" db="EMBL/GenBank/DDBJ databases">
        <title>Genomic Encyclopedia of Type Strains, Phase IV (KMG-IV): sequencing the most valuable type-strain genomes for metagenomic binning, comparative biology and taxonomic classification.</title>
        <authorList>
            <person name="Goeker M."/>
        </authorList>
    </citation>
    <scope>NUCLEOTIDE SEQUENCE</scope>
    <source>
        <strain evidence="8">DSM 23230</strain>
    </source>
</reference>
<keyword evidence="6" id="KW-0699">rRNA-binding</keyword>
<evidence type="ECO:0000256" key="5">
    <source>
        <dbReference type="ARBA" id="ARBA00035244"/>
    </source>
</evidence>
<dbReference type="GO" id="GO:0005840">
    <property type="term" value="C:ribosome"/>
    <property type="evidence" value="ECO:0007669"/>
    <property type="project" value="UniProtKB-KW"/>
</dbReference>
<comment type="similarity">
    <text evidence="1 6">Belongs to the universal ribosomal protein uL4 family.</text>
</comment>
<dbReference type="GO" id="GO:1990904">
    <property type="term" value="C:ribonucleoprotein complex"/>
    <property type="evidence" value="ECO:0007669"/>
    <property type="project" value="UniProtKB-KW"/>
</dbReference>
<dbReference type="Pfam" id="PF00573">
    <property type="entry name" value="Ribosomal_L4"/>
    <property type="match status" value="1"/>
</dbReference>